<organism evidence="1">
    <name type="scientific">Anguilla anguilla</name>
    <name type="common">European freshwater eel</name>
    <name type="synonym">Muraena anguilla</name>
    <dbReference type="NCBI Taxonomy" id="7936"/>
    <lineage>
        <taxon>Eukaryota</taxon>
        <taxon>Metazoa</taxon>
        <taxon>Chordata</taxon>
        <taxon>Craniata</taxon>
        <taxon>Vertebrata</taxon>
        <taxon>Euteleostomi</taxon>
        <taxon>Actinopterygii</taxon>
        <taxon>Neopterygii</taxon>
        <taxon>Teleostei</taxon>
        <taxon>Anguilliformes</taxon>
        <taxon>Anguillidae</taxon>
        <taxon>Anguilla</taxon>
    </lineage>
</organism>
<name>A0A0E9XIS0_ANGAN</name>
<protein>
    <submittedName>
        <fullName evidence="1">Uncharacterized protein</fullName>
    </submittedName>
</protein>
<dbReference type="AlphaFoldDB" id="A0A0E9XIS0"/>
<sequence length="34" mass="3753">MDHGEGWSPPLTRGALLHLFAVSLPQRYSSRCAV</sequence>
<reference evidence="1" key="1">
    <citation type="submission" date="2014-11" db="EMBL/GenBank/DDBJ databases">
        <authorList>
            <person name="Amaro Gonzalez C."/>
        </authorList>
    </citation>
    <scope>NUCLEOTIDE SEQUENCE</scope>
</reference>
<dbReference type="EMBL" id="GBXM01006989">
    <property type="protein sequence ID" value="JAI01589.1"/>
    <property type="molecule type" value="Transcribed_RNA"/>
</dbReference>
<evidence type="ECO:0000313" key="1">
    <source>
        <dbReference type="EMBL" id="JAI01589.1"/>
    </source>
</evidence>
<reference evidence="1" key="2">
    <citation type="journal article" date="2015" name="Fish Shellfish Immunol.">
        <title>Early steps in the European eel (Anguilla anguilla)-Vibrio vulnificus interaction in the gills: Role of the RtxA13 toxin.</title>
        <authorList>
            <person name="Callol A."/>
            <person name="Pajuelo D."/>
            <person name="Ebbesson L."/>
            <person name="Teles M."/>
            <person name="MacKenzie S."/>
            <person name="Amaro C."/>
        </authorList>
    </citation>
    <scope>NUCLEOTIDE SEQUENCE</scope>
</reference>
<proteinExistence type="predicted"/>
<accession>A0A0E9XIS0</accession>